<dbReference type="Gene3D" id="2.20.70.10">
    <property type="match status" value="1"/>
</dbReference>
<dbReference type="PROSITE" id="PS01159">
    <property type="entry name" value="WW_DOMAIN_1"/>
    <property type="match status" value="2"/>
</dbReference>
<dbReference type="GO" id="GO:0016567">
    <property type="term" value="P:protein ubiquitination"/>
    <property type="evidence" value="ECO:0007669"/>
    <property type="project" value="TreeGrafter"/>
</dbReference>
<accession>A0A9P6VTR4</accession>
<evidence type="ECO:0000256" key="11">
    <source>
        <dbReference type="SAM" id="MobiDB-lite"/>
    </source>
</evidence>
<organism evidence="14 15">
    <name type="scientific">Rhodotorula mucilaginosa</name>
    <name type="common">Yeast</name>
    <name type="synonym">Rhodotorula rubra</name>
    <dbReference type="NCBI Taxonomy" id="5537"/>
    <lineage>
        <taxon>Eukaryota</taxon>
        <taxon>Fungi</taxon>
        <taxon>Dikarya</taxon>
        <taxon>Basidiomycota</taxon>
        <taxon>Pucciniomycotina</taxon>
        <taxon>Microbotryomycetes</taxon>
        <taxon>Sporidiobolales</taxon>
        <taxon>Sporidiobolaceae</taxon>
        <taxon>Rhodotorula</taxon>
    </lineage>
</organism>
<dbReference type="OrthoDB" id="8068875at2759"/>
<dbReference type="InterPro" id="IPR024928">
    <property type="entry name" value="E3_ub_ligase_SMURF1"/>
</dbReference>
<feature type="compositionally biased region" description="Low complexity" evidence="11">
    <location>
        <begin position="434"/>
        <end position="450"/>
    </location>
</feature>
<dbReference type="InterPro" id="IPR035983">
    <property type="entry name" value="Hect_E3_ubiquitin_ligase"/>
</dbReference>
<dbReference type="FunFam" id="3.30.2410.10:FF:000001">
    <property type="entry name" value="E3 ubiquitin-protein ligase NEDD4-like"/>
    <property type="match status" value="1"/>
</dbReference>
<evidence type="ECO:0000313" key="15">
    <source>
        <dbReference type="Proteomes" id="UP000777482"/>
    </source>
</evidence>
<dbReference type="FunFam" id="2.20.70.10:FF:000017">
    <property type="entry name" value="E3 ubiquitin-protein ligase"/>
    <property type="match status" value="1"/>
</dbReference>
<feature type="domain" description="HECT" evidence="13">
    <location>
        <begin position="606"/>
        <end position="923"/>
    </location>
</feature>
<evidence type="ECO:0000313" key="14">
    <source>
        <dbReference type="EMBL" id="KAG0654700.1"/>
    </source>
</evidence>
<dbReference type="PANTHER" id="PTHR11254">
    <property type="entry name" value="HECT DOMAIN UBIQUITIN-PROTEIN LIGASE"/>
    <property type="match status" value="1"/>
</dbReference>
<feature type="domain" description="WW" evidence="12">
    <location>
        <begin position="510"/>
        <end position="543"/>
    </location>
</feature>
<feature type="active site" description="Glycyl thioester intermediate" evidence="9 10">
    <location>
        <position position="909"/>
    </location>
</feature>
<protein>
    <recommendedName>
        <fullName evidence="8">E3 ubiquitin-protein ligase</fullName>
        <ecNumber evidence="8">2.3.2.26</ecNumber>
    </recommendedName>
</protein>
<proteinExistence type="predicted"/>
<dbReference type="Gene3D" id="2.60.40.150">
    <property type="entry name" value="C2 domain"/>
    <property type="match status" value="1"/>
</dbReference>
<comment type="subcellular location">
    <subcellularLocation>
        <location evidence="2">Cytoplasm</location>
    </subcellularLocation>
</comment>
<feature type="compositionally biased region" description="Basic and acidic residues" evidence="11">
    <location>
        <begin position="532"/>
        <end position="542"/>
    </location>
</feature>
<dbReference type="Gene3D" id="3.90.1750.10">
    <property type="entry name" value="Hect, E3 ligase catalytic domains"/>
    <property type="match status" value="1"/>
</dbReference>
<dbReference type="FunFam" id="3.30.2160.10:FF:000001">
    <property type="entry name" value="E3 ubiquitin-protein ligase NEDD4-like"/>
    <property type="match status" value="1"/>
</dbReference>
<dbReference type="Gene3D" id="3.30.2160.10">
    <property type="entry name" value="Hect, E3 ligase catalytic domain"/>
    <property type="match status" value="1"/>
</dbReference>
<dbReference type="SUPFAM" id="SSF51045">
    <property type="entry name" value="WW domain"/>
    <property type="match status" value="2"/>
</dbReference>
<dbReference type="Gene3D" id="3.30.2410.10">
    <property type="entry name" value="Hect, E3 ligase catalytic domain"/>
    <property type="match status" value="1"/>
</dbReference>
<comment type="caution">
    <text evidence="14">The sequence shown here is derived from an EMBL/GenBank/DDBJ whole genome shotgun (WGS) entry which is preliminary data.</text>
</comment>
<dbReference type="PIRSF" id="PIRSF001569">
    <property type="entry name" value="E3_ub_ligase_SMURF1"/>
    <property type="match status" value="1"/>
</dbReference>
<comment type="pathway">
    <text evidence="3 8">Protein modification; protein ubiquitination.</text>
</comment>
<feature type="region of interest" description="Disordered" evidence="11">
    <location>
        <begin position="532"/>
        <end position="556"/>
    </location>
</feature>
<reference evidence="14 15" key="1">
    <citation type="submission" date="2020-11" db="EMBL/GenBank/DDBJ databases">
        <title>Kefir isolates.</title>
        <authorList>
            <person name="Marcisauskas S."/>
            <person name="Kim Y."/>
            <person name="Blasche S."/>
        </authorList>
    </citation>
    <scope>NUCLEOTIDE SEQUENCE [LARGE SCALE GENOMIC DNA]</scope>
    <source>
        <strain evidence="14 15">KR</strain>
    </source>
</reference>
<gene>
    <name evidence="14" type="ORF">C6P46_001535</name>
</gene>
<evidence type="ECO:0000256" key="2">
    <source>
        <dbReference type="ARBA" id="ARBA00004496"/>
    </source>
</evidence>
<dbReference type="InterPro" id="IPR001202">
    <property type="entry name" value="WW_dom"/>
</dbReference>
<dbReference type="Pfam" id="PF00632">
    <property type="entry name" value="HECT"/>
    <property type="match status" value="1"/>
</dbReference>
<evidence type="ECO:0000259" key="12">
    <source>
        <dbReference type="PROSITE" id="PS50020"/>
    </source>
</evidence>
<evidence type="ECO:0000256" key="4">
    <source>
        <dbReference type="ARBA" id="ARBA00022490"/>
    </source>
</evidence>
<evidence type="ECO:0000256" key="9">
    <source>
        <dbReference type="PIRSR" id="PIRSR001569-1"/>
    </source>
</evidence>
<dbReference type="InterPro" id="IPR000569">
    <property type="entry name" value="HECT_dom"/>
</dbReference>
<sequence length="923" mass="99724">MAASPETPPRLVKTFCFTVTAADDLIKREVFALPSPFPLLCLFTSSTRPTHSAQPYLTRSAPAVPHTTSPYWGTSASWQVEIEEGVWARLRVHDQAKWNKRGQGYLGEVTLGEVWKLFPADGPGEVHMTRDLEKGTDNVAVSGRVVLSIRTDGIASPASSPPPLQPTPQLSISTSPSHATLLTHSPSLAASTNTSMLHSPLYGFPHSPTATPPTSSPLAVPATQSTTTTQLHAPQRVYRAHLNAVSSAPISTAGAIVSTTPRRRLTLAEHRRGAAGVHAIDDALGTPAVAAIQSSPSLDTSLSTLSLFDIPTSPPASSSSSSSPAAAAATAATAAATDPLGPLPEGWTLGLTAAGRTYFINHAERKTTWHDPRKAALRLLAKEREREARRVRAEREVRRAAAAAATTGGPSLVAEGGEGDSSQDAVAGQASAGPQQSSDDSAPSQTTTTSLPPRPEGTTPSSSSSSSPSGSSPTTTTTTTTTTGSTATRVASLTSTSPTSPLSVSEEQLGSLPSGWERRVTPSGRAYFVDHNTKTTTWDDPRVPSLNPESDQTKRDFRRKLASTHRSKSAASIPPLRPLPGGGGCRLIVRRSNLFEDAFAEVMRLPAEELKKRLMVSFKGEEGVDFGGVSREFFFLLSHAIFDPSYCLFEPTEKTSYTLQINPNSGINPEHLEYFTFVGRALGMAIFHRRFVDAHFATSIYKACLDRPIGLEDMALVDAEMFRALTWMAENDITDVLDHDFTTQYDSFGTLETCELIPNGAEIPVSEANKLEYIRLLCEHRLRGRVEKQIEALKHGLGEIVPLKELRVFDEKELELLIGGVETIDVDDWEKHTDYRGFTATDPVVQWFWETVKSWPVETKSRLLQFVTGSSRLPVNGFRDLQGSDGPRRFTIEKATGGERGALPKSHTCFNRIDLPVYGSAET</sequence>
<dbReference type="PANTHER" id="PTHR11254:SF440">
    <property type="entry name" value="E3 UBIQUITIN-PROTEIN LIGASE NEDD-4"/>
    <property type="match status" value="1"/>
</dbReference>
<evidence type="ECO:0000259" key="13">
    <source>
        <dbReference type="PROSITE" id="PS50237"/>
    </source>
</evidence>
<keyword evidence="15" id="KW-1185">Reference proteome</keyword>
<keyword evidence="5 8" id="KW-0808">Transferase</keyword>
<dbReference type="CDD" id="cd00201">
    <property type="entry name" value="WW"/>
    <property type="match status" value="2"/>
</dbReference>
<dbReference type="AlphaFoldDB" id="A0A9P6VTR4"/>
<keyword evidence="6" id="KW-0677">Repeat</keyword>
<feature type="compositionally biased region" description="Low complexity" evidence="11">
    <location>
        <begin position="457"/>
        <end position="503"/>
    </location>
</feature>
<evidence type="ECO:0000256" key="8">
    <source>
        <dbReference type="PIRNR" id="PIRNR001569"/>
    </source>
</evidence>
<evidence type="ECO:0000256" key="7">
    <source>
        <dbReference type="ARBA" id="ARBA00022786"/>
    </source>
</evidence>
<dbReference type="CDD" id="cd00078">
    <property type="entry name" value="HECTc"/>
    <property type="match status" value="1"/>
</dbReference>
<dbReference type="GO" id="GO:0061630">
    <property type="term" value="F:ubiquitin protein ligase activity"/>
    <property type="evidence" value="ECO:0007669"/>
    <property type="project" value="UniProtKB-EC"/>
</dbReference>
<feature type="domain" description="WW" evidence="12">
    <location>
        <begin position="341"/>
        <end position="374"/>
    </location>
</feature>
<dbReference type="InterPro" id="IPR036020">
    <property type="entry name" value="WW_dom_sf"/>
</dbReference>
<comment type="catalytic activity">
    <reaction evidence="1 8">
        <text>S-ubiquitinyl-[E2 ubiquitin-conjugating enzyme]-L-cysteine + [acceptor protein]-L-lysine = [E2 ubiquitin-conjugating enzyme]-L-cysteine + N(6)-ubiquitinyl-[acceptor protein]-L-lysine.</text>
        <dbReference type="EC" id="2.3.2.26"/>
    </reaction>
</comment>
<name>A0A9P6VTR4_RHOMI</name>
<evidence type="ECO:0000256" key="3">
    <source>
        <dbReference type="ARBA" id="ARBA00004906"/>
    </source>
</evidence>
<dbReference type="Pfam" id="PF00397">
    <property type="entry name" value="WW"/>
    <property type="match status" value="2"/>
</dbReference>
<dbReference type="SMART" id="SM00456">
    <property type="entry name" value="WW"/>
    <property type="match status" value="2"/>
</dbReference>
<dbReference type="SUPFAM" id="SSF56204">
    <property type="entry name" value="Hect, E3 ligase catalytic domain"/>
    <property type="match status" value="1"/>
</dbReference>
<dbReference type="EC" id="2.3.2.26" evidence="8"/>
<feature type="region of interest" description="Disordered" evidence="11">
    <location>
        <begin position="153"/>
        <end position="179"/>
    </location>
</feature>
<evidence type="ECO:0000256" key="10">
    <source>
        <dbReference type="PROSITE-ProRule" id="PRU00104"/>
    </source>
</evidence>
<keyword evidence="4" id="KW-0963">Cytoplasm</keyword>
<dbReference type="PROSITE" id="PS50020">
    <property type="entry name" value="WW_DOMAIN_2"/>
    <property type="match status" value="2"/>
</dbReference>
<dbReference type="InterPro" id="IPR050409">
    <property type="entry name" value="E3_ubiq-protein_ligase"/>
</dbReference>
<dbReference type="Proteomes" id="UP000777482">
    <property type="component" value="Unassembled WGS sequence"/>
</dbReference>
<evidence type="ECO:0000256" key="1">
    <source>
        <dbReference type="ARBA" id="ARBA00000885"/>
    </source>
</evidence>
<dbReference type="SMART" id="SM00119">
    <property type="entry name" value="HECTc"/>
    <property type="match status" value="1"/>
</dbReference>
<dbReference type="InterPro" id="IPR035892">
    <property type="entry name" value="C2_domain_sf"/>
</dbReference>
<dbReference type="GO" id="GO:0006511">
    <property type="term" value="P:ubiquitin-dependent protein catabolic process"/>
    <property type="evidence" value="ECO:0007669"/>
    <property type="project" value="InterPro"/>
</dbReference>
<dbReference type="EMBL" id="PUHQ01000141">
    <property type="protein sequence ID" value="KAG0654700.1"/>
    <property type="molecule type" value="Genomic_DNA"/>
</dbReference>
<dbReference type="FunFam" id="3.90.1750.10:FF:000079">
    <property type="entry name" value="E3 ubiquitin-protein ligase"/>
    <property type="match status" value="1"/>
</dbReference>
<evidence type="ECO:0000256" key="6">
    <source>
        <dbReference type="ARBA" id="ARBA00022737"/>
    </source>
</evidence>
<feature type="region of interest" description="Disordered" evidence="11">
    <location>
        <begin position="400"/>
        <end position="519"/>
    </location>
</feature>
<dbReference type="GO" id="GO:0005737">
    <property type="term" value="C:cytoplasm"/>
    <property type="evidence" value="ECO:0007669"/>
    <property type="project" value="UniProtKB-SubCell"/>
</dbReference>
<evidence type="ECO:0000256" key="5">
    <source>
        <dbReference type="ARBA" id="ARBA00022679"/>
    </source>
</evidence>
<keyword evidence="7 8" id="KW-0833">Ubl conjugation pathway</keyword>
<dbReference type="PROSITE" id="PS50237">
    <property type="entry name" value="HECT"/>
    <property type="match status" value="1"/>
</dbReference>